<dbReference type="Gene3D" id="3.30.720.120">
    <property type="match status" value="1"/>
</dbReference>
<evidence type="ECO:0000313" key="2">
    <source>
        <dbReference type="EMBL" id="XAN06207.1"/>
    </source>
</evidence>
<dbReference type="EMBL" id="CP154795">
    <property type="protein sequence ID" value="XAN06207.1"/>
    <property type="molecule type" value="Genomic_DNA"/>
</dbReference>
<accession>A0ABZ3FLE1</accession>
<dbReference type="PANTHER" id="PTHR34109">
    <property type="entry name" value="BNAUNNG04460D PROTEIN-RELATED"/>
    <property type="match status" value="1"/>
</dbReference>
<organism evidence="2 3">
    <name type="scientific">Ammonicoccus fulvus</name>
    <dbReference type="NCBI Taxonomy" id="3138240"/>
    <lineage>
        <taxon>Bacteria</taxon>
        <taxon>Bacillati</taxon>
        <taxon>Actinomycetota</taxon>
        <taxon>Actinomycetes</taxon>
        <taxon>Propionibacteriales</taxon>
        <taxon>Propionibacteriaceae</taxon>
        <taxon>Ammonicoccus</taxon>
    </lineage>
</organism>
<dbReference type="Gene3D" id="3.30.720.110">
    <property type="match status" value="1"/>
</dbReference>
<keyword evidence="3" id="KW-1185">Reference proteome</keyword>
<dbReference type="SUPFAM" id="SSF54593">
    <property type="entry name" value="Glyoxalase/Bleomycin resistance protein/Dihydroxybiphenyl dioxygenase"/>
    <property type="match status" value="1"/>
</dbReference>
<name>A0ABZ3FLE1_9ACTN</name>
<proteinExistence type="predicted"/>
<dbReference type="InterPro" id="IPR037523">
    <property type="entry name" value="VOC_core"/>
</dbReference>
<gene>
    <name evidence="2" type="ORF">AADG42_02415</name>
</gene>
<protein>
    <submittedName>
        <fullName evidence="2">VOC family protein</fullName>
    </submittedName>
</protein>
<evidence type="ECO:0000313" key="3">
    <source>
        <dbReference type="Proteomes" id="UP001442841"/>
    </source>
</evidence>
<dbReference type="InterPro" id="IPR029068">
    <property type="entry name" value="Glyas_Bleomycin-R_OHBP_Dase"/>
</dbReference>
<dbReference type="RefSeq" id="WP_425307639.1">
    <property type="nucleotide sequence ID" value="NZ_CP154795.1"/>
</dbReference>
<dbReference type="Proteomes" id="UP001442841">
    <property type="component" value="Chromosome"/>
</dbReference>
<feature type="domain" description="VOC" evidence="1">
    <location>
        <begin position="3"/>
        <end position="132"/>
    </location>
</feature>
<dbReference type="PANTHER" id="PTHR34109:SF1">
    <property type="entry name" value="VOC DOMAIN-CONTAINING PROTEIN"/>
    <property type="match status" value="1"/>
</dbReference>
<evidence type="ECO:0000259" key="1">
    <source>
        <dbReference type="PROSITE" id="PS51819"/>
    </source>
</evidence>
<dbReference type="InterPro" id="IPR004360">
    <property type="entry name" value="Glyas_Fos-R_dOase_dom"/>
</dbReference>
<dbReference type="Pfam" id="PF00903">
    <property type="entry name" value="Glyoxalase"/>
    <property type="match status" value="1"/>
</dbReference>
<dbReference type="PROSITE" id="PS51819">
    <property type="entry name" value="VOC"/>
    <property type="match status" value="1"/>
</dbReference>
<sequence length="135" mass="14442">MTKPTVFHSLAFRDADAGIAFLTALGFEERLTVRNETDPSMVEHAQFYWGDNGAIMFGSAQRPNEPGSDWERRVGVASCYLVVPTDADVDAAYERAIAAGGTSLQAPVDQDYGGRGCGVADSEGNQWSIGSYAGE</sequence>
<reference evidence="2 3" key="1">
    <citation type="submission" date="2024-04" db="EMBL/GenBank/DDBJ databases">
        <title>Isolation of an actinomycete strain from pig manure.</title>
        <authorList>
            <person name="Gong T."/>
            <person name="Yu Z."/>
            <person name="An M."/>
            <person name="Wei C."/>
            <person name="Yang W."/>
            <person name="Liu L."/>
        </authorList>
    </citation>
    <scope>NUCLEOTIDE SEQUENCE [LARGE SCALE GENOMIC DNA]</scope>
    <source>
        <strain evidence="2 3">ZF39</strain>
    </source>
</reference>